<dbReference type="Pfam" id="PF01226">
    <property type="entry name" value="Form_Nir_trans"/>
    <property type="match status" value="1"/>
</dbReference>
<organism evidence="8">
    <name type="scientific">marine sediment metagenome</name>
    <dbReference type="NCBI Taxonomy" id="412755"/>
    <lineage>
        <taxon>unclassified sequences</taxon>
        <taxon>metagenomes</taxon>
        <taxon>ecological metagenomes</taxon>
    </lineage>
</organism>
<comment type="subcellular location">
    <subcellularLocation>
        <location evidence="1">Membrane</location>
        <topology evidence="1">Multi-pass membrane protein</topology>
    </subcellularLocation>
</comment>
<keyword evidence="2" id="KW-0813">Transport</keyword>
<protein>
    <recommendedName>
        <fullName evidence="9">Formate/nitrite transporter</fullName>
    </recommendedName>
</protein>
<dbReference type="PANTHER" id="PTHR30520">
    <property type="entry name" value="FORMATE TRANSPORTER-RELATED"/>
    <property type="match status" value="1"/>
</dbReference>
<evidence type="ECO:0000256" key="7">
    <source>
        <dbReference type="SAM" id="Phobius"/>
    </source>
</evidence>
<dbReference type="FunFam" id="1.20.1080.10:FF:000011">
    <property type="entry name" value="Formate family transporter"/>
    <property type="match status" value="1"/>
</dbReference>
<dbReference type="Gene3D" id="1.20.1080.10">
    <property type="entry name" value="Glycerol uptake facilitator protein"/>
    <property type="match status" value="1"/>
</dbReference>
<keyword evidence="3 7" id="KW-0812">Transmembrane</keyword>
<comment type="caution">
    <text evidence="8">The sequence shown here is derived from an EMBL/GenBank/DDBJ whole genome shotgun (WGS) entry which is preliminary data.</text>
</comment>
<evidence type="ECO:0000256" key="1">
    <source>
        <dbReference type="ARBA" id="ARBA00004141"/>
    </source>
</evidence>
<dbReference type="EMBL" id="LAZR01002464">
    <property type="protein sequence ID" value="KKN29717.1"/>
    <property type="molecule type" value="Genomic_DNA"/>
</dbReference>
<feature type="transmembrane region" description="Helical" evidence="7">
    <location>
        <begin position="203"/>
        <end position="229"/>
    </location>
</feature>
<keyword evidence="4 7" id="KW-1133">Transmembrane helix</keyword>
<dbReference type="GO" id="GO:0015499">
    <property type="term" value="F:formate transmembrane transporter activity"/>
    <property type="evidence" value="ECO:0007669"/>
    <property type="project" value="TreeGrafter"/>
</dbReference>
<dbReference type="PROSITE" id="PS01005">
    <property type="entry name" value="FORMATE_NITRITE_TP_1"/>
    <property type="match status" value="1"/>
</dbReference>
<accession>A0A0F9PYA5</accession>
<dbReference type="PROSITE" id="PS01006">
    <property type="entry name" value="FORMATE_NITRITE_TP_2"/>
    <property type="match status" value="1"/>
</dbReference>
<dbReference type="PANTHER" id="PTHR30520:SF6">
    <property type="entry name" value="FORMATE_NITRATE FAMILY TRANSPORTER (EUROFUNG)"/>
    <property type="match status" value="1"/>
</dbReference>
<dbReference type="InterPro" id="IPR023271">
    <property type="entry name" value="Aquaporin-like"/>
</dbReference>
<feature type="transmembrane region" description="Helical" evidence="7">
    <location>
        <begin position="82"/>
        <end position="109"/>
    </location>
</feature>
<evidence type="ECO:0000256" key="6">
    <source>
        <dbReference type="ARBA" id="ARBA00049660"/>
    </source>
</evidence>
<sequence>MRDSLWLHKIKGDMSNKGPTDIAREIVKIGKKKARLPASSMAILSILAGIYIAIAGQAMITVTHDAAGSVGTGLARLLGGSVFSLGLILVVLAGAELFTGNSLMVVGWLERKLNLKALAKNWSIVYIGNLIGSILIVYLVFFSGIWMINGGAVGKYALSIAVSKADLGFWSALVRGIGANWLVCVAIWLAISGGTTRDKILGIYFPITAFVLLGFEHSIANMFFLPMGLLLKGVVSVPGASSLTLSTAIFNNIIPVTIGNIIGGVLFVAVPYWMVYLKNHNKQQVLLKPELVKRAA</sequence>
<dbReference type="AlphaFoldDB" id="A0A0F9PYA5"/>
<evidence type="ECO:0000313" key="8">
    <source>
        <dbReference type="EMBL" id="KKN29717.1"/>
    </source>
</evidence>
<name>A0A0F9PYA5_9ZZZZ</name>
<evidence type="ECO:0000256" key="4">
    <source>
        <dbReference type="ARBA" id="ARBA00022989"/>
    </source>
</evidence>
<evidence type="ECO:0008006" key="9">
    <source>
        <dbReference type="Google" id="ProtNLM"/>
    </source>
</evidence>
<reference evidence="8" key="1">
    <citation type="journal article" date="2015" name="Nature">
        <title>Complex archaea that bridge the gap between prokaryotes and eukaryotes.</title>
        <authorList>
            <person name="Spang A."/>
            <person name="Saw J.H."/>
            <person name="Jorgensen S.L."/>
            <person name="Zaremba-Niedzwiedzka K."/>
            <person name="Martijn J."/>
            <person name="Lind A.E."/>
            <person name="van Eijk R."/>
            <person name="Schleper C."/>
            <person name="Guy L."/>
            <person name="Ettema T.J."/>
        </authorList>
    </citation>
    <scope>NUCLEOTIDE SEQUENCE</scope>
</reference>
<feature type="transmembrane region" description="Helical" evidence="7">
    <location>
        <begin position="168"/>
        <end position="191"/>
    </location>
</feature>
<gene>
    <name evidence="8" type="ORF">LCGC14_0841350</name>
</gene>
<evidence type="ECO:0000256" key="3">
    <source>
        <dbReference type="ARBA" id="ARBA00022692"/>
    </source>
</evidence>
<proteinExistence type="inferred from homology"/>
<dbReference type="NCBIfam" id="TIGR00790">
    <property type="entry name" value="fnt"/>
    <property type="match status" value="1"/>
</dbReference>
<dbReference type="InterPro" id="IPR024002">
    <property type="entry name" value="For/NO2_transpt_CS"/>
</dbReference>
<feature type="transmembrane region" description="Helical" evidence="7">
    <location>
        <begin position="121"/>
        <end position="148"/>
    </location>
</feature>
<keyword evidence="5 7" id="KW-0472">Membrane</keyword>
<dbReference type="InterPro" id="IPR000292">
    <property type="entry name" value="For/NO2_transpt"/>
</dbReference>
<evidence type="ECO:0000256" key="2">
    <source>
        <dbReference type="ARBA" id="ARBA00022448"/>
    </source>
</evidence>
<evidence type="ECO:0000256" key="5">
    <source>
        <dbReference type="ARBA" id="ARBA00023136"/>
    </source>
</evidence>
<feature type="transmembrane region" description="Helical" evidence="7">
    <location>
        <begin position="41"/>
        <end position="62"/>
    </location>
</feature>
<feature type="transmembrane region" description="Helical" evidence="7">
    <location>
        <begin position="249"/>
        <end position="274"/>
    </location>
</feature>
<comment type="similarity">
    <text evidence="6">Belongs to the FNT transporter (TC 1.A.16) family.</text>
</comment>
<dbReference type="GO" id="GO:0005886">
    <property type="term" value="C:plasma membrane"/>
    <property type="evidence" value="ECO:0007669"/>
    <property type="project" value="TreeGrafter"/>
</dbReference>